<keyword evidence="3 8" id="KW-0732">Signal</keyword>
<dbReference type="PROSITE" id="PS00640">
    <property type="entry name" value="THIOL_PROTEASE_ASN"/>
    <property type="match status" value="1"/>
</dbReference>
<dbReference type="FunFam" id="3.90.70.10:FF:000031">
    <property type="entry name" value="Cathepsin B"/>
    <property type="match status" value="1"/>
</dbReference>
<dbReference type="PROSITE" id="PS00639">
    <property type="entry name" value="THIOL_PROTEASE_HIS"/>
    <property type="match status" value="1"/>
</dbReference>
<evidence type="ECO:0000256" key="2">
    <source>
        <dbReference type="ARBA" id="ARBA00022670"/>
    </source>
</evidence>
<dbReference type="Proteomes" id="UP001163046">
    <property type="component" value="Unassembled WGS sequence"/>
</dbReference>
<dbReference type="PRINTS" id="PR00705">
    <property type="entry name" value="PAPAIN"/>
</dbReference>
<dbReference type="InterPro" id="IPR013128">
    <property type="entry name" value="Peptidase_C1A"/>
</dbReference>
<evidence type="ECO:0000256" key="4">
    <source>
        <dbReference type="ARBA" id="ARBA00022801"/>
    </source>
</evidence>
<dbReference type="Gene3D" id="3.90.70.10">
    <property type="entry name" value="Cysteine proteinases"/>
    <property type="match status" value="1"/>
</dbReference>
<evidence type="ECO:0000313" key="10">
    <source>
        <dbReference type="EMBL" id="KAJ7370099.1"/>
    </source>
</evidence>
<dbReference type="GO" id="GO:0006508">
    <property type="term" value="P:proteolysis"/>
    <property type="evidence" value="ECO:0007669"/>
    <property type="project" value="UniProtKB-KW"/>
</dbReference>
<keyword evidence="7" id="KW-1015">Disulfide bond</keyword>
<feature type="domain" description="Peptidase C1A papain C-terminal" evidence="9">
    <location>
        <begin position="85"/>
        <end position="334"/>
    </location>
</feature>
<evidence type="ECO:0000256" key="6">
    <source>
        <dbReference type="ARBA" id="ARBA00023145"/>
    </source>
</evidence>
<comment type="similarity">
    <text evidence="1">Belongs to the peptidase C1 family.</text>
</comment>
<feature type="signal peptide" evidence="8">
    <location>
        <begin position="1"/>
        <end position="17"/>
    </location>
</feature>
<dbReference type="AlphaFoldDB" id="A0A9W9YWP0"/>
<keyword evidence="4" id="KW-0378">Hydrolase</keyword>
<dbReference type="PANTHER" id="PTHR12411">
    <property type="entry name" value="CYSTEINE PROTEASE FAMILY C1-RELATED"/>
    <property type="match status" value="1"/>
</dbReference>
<comment type="caution">
    <text evidence="10">The sequence shown here is derived from an EMBL/GenBank/DDBJ whole genome shotgun (WGS) entry which is preliminary data.</text>
</comment>
<dbReference type="InterPro" id="IPR000668">
    <property type="entry name" value="Peptidase_C1A_C"/>
</dbReference>
<evidence type="ECO:0000313" key="11">
    <source>
        <dbReference type="Proteomes" id="UP001163046"/>
    </source>
</evidence>
<keyword evidence="5" id="KW-0788">Thiol protease</keyword>
<dbReference type="OrthoDB" id="640249at2759"/>
<evidence type="ECO:0000256" key="5">
    <source>
        <dbReference type="ARBA" id="ARBA00022807"/>
    </source>
</evidence>
<dbReference type="CDD" id="cd02620">
    <property type="entry name" value="Peptidase_C1A_CathepsinB"/>
    <property type="match status" value="1"/>
</dbReference>
<dbReference type="EMBL" id="MU826873">
    <property type="protein sequence ID" value="KAJ7370099.1"/>
    <property type="molecule type" value="Genomic_DNA"/>
</dbReference>
<organism evidence="10 11">
    <name type="scientific">Desmophyllum pertusum</name>
    <dbReference type="NCBI Taxonomy" id="174260"/>
    <lineage>
        <taxon>Eukaryota</taxon>
        <taxon>Metazoa</taxon>
        <taxon>Cnidaria</taxon>
        <taxon>Anthozoa</taxon>
        <taxon>Hexacorallia</taxon>
        <taxon>Scleractinia</taxon>
        <taxon>Caryophylliina</taxon>
        <taxon>Caryophylliidae</taxon>
        <taxon>Desmophyllum</taxon>
    </lineage>
</organism>
<sequence length="343" mass="37187">MAVLFAALVVLFASCQAKYLHEPLTKEAIDDINLYASWTADPDYAGYDVEHFKSLCGVPLDDNVPPRPKKLGILPVKTDYEAVQIPDTFDAREQWPNCSSIKDVRDQGSCGNSWAVGAAGAITDRICIHSGGKLTPYISAQDLTSCCGGCGYGCNGGFPEAAWSYWVYEGIVTGGQYLSHQGCDPYQIPSCDHHVKGKLIKPCGRSLPTPTCTWKCEAGYNSSFFADKRYGTDCHAVTTSVEAIQTEIMTYGPVEGTFNVFADFPPYKTGVYKHTSGGPLGGHSVKILGWGTENNTAYWLAANSWNAGWGDRGFFKILRGENECGIEAGVVAGLPKMEEEPRA</sequence>
<keyword evidence="6" id="KW-0865">Zymogen</keyword>
<proteinExistence type="inferred from homology"/>
<evidence type="ECO:0000256" key="7">
    <source>
        <dbReference type="ARBA" id="ARBA00023157"/>
    </source>
</evidence>
<evidence type="ECO:0000256" key="1">
    <source>
        <dbReference type="ARBA" id="ARBA00008455"/>
    </source>
</evidence>
<keyword evidence="2" id="KW-0645">Protease</keyword>
<dbReference type="InterPro" id="IPR025660">
    <property type="entry name" value="Pept_his_AS"/>
</dbReference>
<evidence type="ECO:0000259" key="9">
    <source>
        <dbReference type="SMART" id="SM00645"/>
    </source>
</evidence>
<evidence type="ECO:0000256" key="3">
    <source>
        <dbReference type="ARBA" id="ARBA00022729"/>
    </source>
</evidence>
<name>A0A9W9YWP0_9CNID</name>
<dbReference type="SMART" id="SM00645">
    <property type="entry name" value="Pept_C1"/>
    <property type="match status" value="1"/>
</dbReference>
<keyword evidence="11" id="KW-1185">Reference proteome</keyword>
<dbReference type="Pfam" id="PF00112">
    <property type="entry name" value="Peptidase_C1"/>
    <property type="match status" value="1"/>
</dbReference>
<feature type="chain" id="PRO_5040845332" description="Peptidase C1A papain C-terminal domain-containing protein" evidence="8">
    <location>
        <begin position="18"/>
        <end position="343"/>
    </location>
</feature>
<dbReference type="InterPro" id="IPR025661">
    <property type="entry name" value="Pept_asp_AS"/>
</dbReference>
<protein>
    <recommendedName>
        <fullName evidence="9">Peptidase C1A papain C-terminal domain-containing protein</fullName>
    </recommendedName>
</protein>
<dbReference type="GO" id="GO:0008234">
    <property type="term" value="F:cysteine-type peptidase activity"/>
    <property type="evidence" value="ECO:0007669"/>
    <property type="project" value="UniProtKB-KW"/>
</dbReference>
<accession>A0A9W9YWP0</accession>
<gene>
    <name evidence="10" type="ORF">OS493_034310</name>
</gene>
<evidence type="ECO:0000256" key="8">
    <source>
        <dbReference type="SAM" id="SignalP"/>
    </source>
</evidence>
<dbReference type="SUPFAM" id="SSF54001">
    <property type="entry name" value="Cysteine proteinases"/>
    <property type="match status" value="1"/>
</dbReference>
<dbReference type="InterPro" id="IPR038765">
    <property type="entry name" value="Papain-like_cys_pep_sf"/>
</dbReference>
<reference evidence="10" key="1">
    <citation type="submission" date="2023-01" db="EMBL/GenBank/DDBJ databases">
        <title>Genome assembly of the deep-sea coral Lophelia pertusa.</title>
        <authorList>
            <person name="Herrera S."/>
            <person name="Cordes E."/>
        </authorList>
    </citation>
    <scope>NUCLEOTIDE SEQUENCE</scope>
    <source>
        <strain evidence="10">USNM1676648</strain>
        <tissue evidence="10">Polyp</tissue>
    </source>
</reference>